<dbReference type="Proteomes" id="UP000653305">
    <property type="component" value="Unassembled WGS sequence"/>
</dbReference>
<evidence type="ECO:0000313" key="1">
    <source>
        <dbReference type="EMBL" id="GFP87505.1"/>
    </source>
</evidence>
<accession>A0A830BVA0</accession>
<sequence>MTEGTVETVEDKSAEVFKSPKVLIAPVFPNLEDGDRIFAKKFDRFGHVRSMAILGTAPNLRFAVQYSKITEAENAVNYFRKSKYSIDEPKLIEFCPETIKVSNFKGTVPELYGFILTLDSNGLKKVYESPEEDDVKYVDLCETGSARTITKSLSKYEVSFQWGGFSRFTLDRPFISRNIVDIIKVIRGSETRVRVTLSNIPPFFDPKLFQEELTSRLKFTRSISLDEMITSFEMPFDSERKCNKGKAEIKFRSSKFLNVFYEEFQGFKFAEFTTMLDSSTPKQTRRFRIHIVPY</sequence>
<evidence type="ECO:0000313" key="2">
    <source>
        <dbReference type="Proteomes" id="UP000653305"/>
    </source>
</evidence>
<dbReference type="AlphaFoldDB" id="A0A830BVA0"/>
<gene>
    <name evidence="1" type="ORF">PHJA_000894200</name>
</gene>
<name>A0A830BVA0_9LAMI</name>
<organism evidence="1 2">
    <name type="scientific">Phtheirospermum japonicum</name>
    <dbReference type="NCBI Taxonomy" id="374723"/>
    <lineage>
        <taxon>Eukaryota</taxon>
        <taxon>Viridiplantae</taxon>
        <taxon>Streptophyta</taxon>
        <taxon>Embryophyta</taxon>
        <taxon>Tracheophyta</taxon>
        <taxon>Spermatophyta</taxon>
        <taxon>Magnoliopsida</taxon>
        <taxon>eudicotyledons</taxon>
        <taxon>Gunneridae</taxon>
        <taxon>Pentapetalae</taxon>
        <taxon>asterids</taxon>
        <taxon>lamiids</taxon>
        <taxon>Lamiales</taxon>
        <taxon>Orobanchaceae</taxon>
        <taxon>Orobanchaceae incertae sedis</taxon>
        <taxon>Phtheirospermum</taxon>
    </lineage>
</organism>
<reference evidence="1" key="1">
    <citation type="submission" date="2020-07" db="EMBL/GenBank/DDBJ databases">
        <title>Ethylene signaling mediates host invasion by parasitic plants.</title>
        <authorList>
            <person name="Yoshida S."/>
        </authorList>
    </citation>
    <scope>NUCLEOTIDE SEQUENCE</scope>
    <source>
        <strain evidence="1">Okayama</strain>
    </source>
</reference>
<dbReference type="EMBL" id="BMAC01000145">
    <property type="protein sequence ID" value="GFP87505.1"/>
    <property type="molecule type" value="Genomic_DNA"/>
</dbReference>
<keyword evidence="2" id="KW-1185">Reference proteome</keyword>
<proteinExistence type="predicted"/>
<protein>
    <submittedName>
        <fullName evidence="1">Uncharacterized protein</fullName>
    </submittedName>
</protein>
<comment type="caution">
    <text evidence="1">The sequence shown here is derived from an EMBL/GenBank/DDBJ whole genome shotgun (WGS) entry which is preliminary data.</text>
</comment>